<evidence type="ECO:0000256" key="1">
    <source>
        <dbReference type="SAM" id="MobiDB-lite"/>
    </source>
</evidence>
<name>A0A2H1VX20_SPOFR</name>
<dbReference type="AlphaFoldDB" id="A0A2H1VX20"/>
<reference evidence="2" key="1">
    <citation type="submission" date="2016-07" db="EMBL/GenBank/DDBJ databases">
        <authorList>
            <person name="Bretaudeau A."/>
        </authorList>
    </citation>
    <scope>NUCLEOTIDE SEQUENCE</scope>
    <source>
        <strain evidence="2">Rice</strain>
        <tissue evidence="2">Whole body</tissue>
    </source>
</reference>
<feature type="region of interest" description="Disordered" evidence="1">
    <location>
        <begin position="80"/>
        <end position="113"/>
    </location>
</feature>
<evidence type="ECO:0000313" key="2">
    <source>
        <dbReference type="EMBL" id="SOQ45380.1"/>
    </source>
</evidence>
<gene>
    <name evidence="2" type="ORF">SFRICE_012308</name>
</gene>
<proteinExistence type="predicted"/>
<feature type="compositionally biased region" description="Basic residues" evidence="1">
    <location>
        <begin position="91"/>
        <end position="100"/>
    </location>
</feature>
<dbReference type="EMBL" id="ODYU01004971">
    <property type="protein sequence ID" value="SOQ45380.1"/>
    <property type="molecule type" value="Genomic_DNA"/>
</dbReference>
<sequence>MWVNSLLQFTNKIRVAEVLLEHILNCLLDSEINPQYLGTIFDSVLPVTCSPSADPHLQWPENVASRDSRCPESLMRQLGRKEVRSLTRSVSSRRRRHPSSHRSAPWPESMPDARGHCCQQYPHDF</sequence>
<accession>A0A2H1VX20</accession>
<organism evidence="2">
    <name type="scientific">Spodoptera frugiperda</name>
    <name type="common">Fall armyworm</name>
    <dbReference type="NCBI Taxonomy" id="7108"/>
    <lineage>
        <taxon>Eukaryota</taxon>
        <taxon>Metazoa</taxon>
        <taxon>Ecdysozoa</taxon>
        <taxon>Arthropoda</taxon>
        <taxon>Hexapoda</taxon>
        <taxon>Insecta</taxon>
        <taxon>Pterygota</taxon>
        <taxon>Neoptera</taxon>
        <taxon>Endopterygota</taxon>
        <taxon>Lepidoptera</taxon>
        <taxon>Glossata</taxon>
        <taxon>Ditrysia</taxon>
        <taxon>Noctuoidea</taxon>
        <taxon>Noctuidae</taxon>
        <taxon>Amphipyrinae</taxon>
        <taxon>Spodoptera</taxon>
    </lineage>
</organism>
<protein>
    <submittedName>
        <fullName evidence="2">SFRICE_012308</fullName>
    </submittedName>
</protein>